<proteinExistence type="predicted"/>
<dbReference type="InParanoid" id="A0A482X9J5"/>
<dbReference type="OrthoDB" id="6613821at2759"/>
<sequence length="84" mass="9559">MYTRRDNVIVTGFPETPNESVFEIFKNISSAINNSPLTSNDLSTKDSIKPIVLKFVRRQDKVTWLSDFKKTASQNKDGPGWHSN</sequence>
<organism evidence="1 2">
    <name type="scientific">Laodelphax striatellus</name>
    <name type="common">Small brown planthopper</name>
    <name type="synonym">Delphax striatella</name>
    <dbReference type="NCBI Taxonomy" id="195883"/>
    <lineage>
        <taxon>Eukaryota</taxon>
        <taxon>Metazoa</taxon>
        <taxon>Ecdysozoa</taxon>
        <taxon>Arthropoda</taxon>
        <taxon>Hexapoda</taxon>
        <taxon>Insecta</taxon>
        <taxon>Pterygota</taxon>
        <taxon>Neoptera</taxon>
        <taxon>Paraneoptera</taxon>
        <taxon>Hemiptera</taxon>
        <taxon>Auchenorrhyncha</taxon>
        <taxon>Fulgoroidea</taxon>
        <taxon>Delphacidae</taxon>
        <taxon>Criomorphinae</taxon>
        <taxon>Laodelphax</taxon>
    </lineage>
</organism>
<gene>
    <name evidence="1" type="ORF">LSTR_LSTR004147</name>
</gene>
<dbReference type="Proteomes" id="UP000291343">
    <property type="component" value="Unassembled WGS sequence"/>
</dbReference>
<reference evidence="1 2" key="1">
    <citation type="journal article" date="2017" name="Gigascience">
        <title>Genome sequence of the small brown planthopper, Laodelphax striatellus.</title>
        <authorList>
            <person name="Zhu J."/>
            <person name="Jiang F."/>
            <person name="Wang X."/>
            <person name="Yang P."/>
            <person name="Bao Y."/>
            <person name="Zhao W."/>
            <person name="Wang W."/>
            <person name="Lu H."/>
            <person name="Wang Q."/>
            <person name="Cui N."/>
            <person name="Li J."/>
            <person name="Chen X."/>
            <person name="Luo L."/>
            <person name="Yu J."/>
            <person name="Kang L."/>
            <person name="Cui F."/>
        </authorList>
    </citation>
    <scope>NUCLEOTIDE SEQUENCE [LARGE SCALE GENOMIC DNA]</scope>
    <source>
        <strain evidence="1">Lst14</strain>
    </source>
</reference>
<evidence type="ECO:0000313" key="1">
    <source>
        <dbReference type="EMBL" id="RZF42339.1"/>
    </source>
</evidence>
<name>A0A482X9J5_LAOST</name>
<dbReference type="AlphaFoldDB" id="A0A482X9J5"/>
<dbReference type="EMBL" id="QKKF02015211">
    <property type="protein sequence ID" value="RZF42339.1"/>
    <property type="molecule type" value="Genomic_DNA"/>
</dbReference>
<comment type="caution">
    <text evidence="1">The sequence shown here is derived from an EMBL/GenBank/DDBJ whole genome shotgun (WGS) entry which is preliminary data.</text>
</comment>
<accession>A0A482X9J5</accession>
<dbReference type="SMR" id="A0A482X9J5"/>
<evidence type="ECO:0000313" key="2">
    <source>
        <dbReference type="Proteomes" id="UP000291343"/>
    </source>
</evidence>
<protein>
    <submittedName>
        <fullName evidence="1">Uncharacterized protein</fullName>
    </submittedName>
</protein>
<keyword evidence="2" id="KW-1185">Reference proteome</keyword>